<evidence type="ECO:0000259" key="1">
    <source>
        <dbReference type="Pfam" id="PF07589"/>
    </source>
</evidence>
<dbReference type="InterPro" id="IPR013424">
    <property type="entry name" value="Ice-binding_C"/>
</dbReference>
<comment type="caution">
    <text evidence="2">The sequence shown here is derived from an EMBL/GenBank/DDBJ whole genome shotgun (WGS) entry which is preliminary data.</text>
</comment>
<dbReference type="Proteomes" id="UP000318422">
    <property type="component" value="Unassembled WGS sequence"/>
</dbReference>
<feature type="domain" description="Ice-binding protein C-terminal" evidence="1">
    <location>
        <begin position="179"/>
        <end position="202"/>
    </location>
</feature>
<reference evidence="2 3" key="1">
    <citation type="submission" date="2019-06" db="EMBL/GenBank/DDBJ databases">
        <title>Whole genome shotgun sequence of Zoogloea ramigera NBRC 15342.</title>
        <authorList>
            <person name="Hosoyama A."/>
            <person name="Uohara A."/>
            <person name="Ohji S."/>
            <person name="Ichikawa N."/>
        </authorList>
    </citation>
    <scope>NUCLEOTIDE SEQUENCE [LARGE SCALE GENOMIC DNA]</scope>
    <source>
        <strain evidence="2 3">NBRC 15342</strain>
    </source>
</reference>
<sequence>MAASVGLKFKDCIGSGHILFKEYLVAGTAATALNEFRMFPQENTCGLDIWDLTLSEAQQVSSSNGVSVFSTVYDGGFAGLLNAPASYALWTVSGTGTATVDATNNSVNTVMDLVGINLADLSMVERLLLGFNMRYAATPTGNECFEWVSQPCTSYDYLGGDLAYGPASSHAGALRVEVVSEPATGMLLATGLAGLAALRQRRKPR</sequence>
<evidence type="ECO:0000313" key="2">
    <source>
        <dbReference type="EMBL" id="GEC96108.1"/>
    </source>
</evidence>
<dbReference type="AlphaFoldDB" id="A0A4Y4CT83"/>
<accession>A0A4Y4CT83</accession>
<organism evidence="2 3">
    <name type="scientific">Zoogloea ramigera</name>
    <dbReference type="NCBI Taxonomy" id="350"/>
    <lineage>
        <taxon>Bacteria</taxon>
        <taxon>Pseudomonadati</taxon>
        <taxon>Pseudomonadota</taxon>
        <taxon>Betaproteobacteria</taxon>
        <taxon>Rhodocyclales</taxon>
        <taxon>Zoogloeaceae</taxon>
        <taxon>Zoogloea</taxon>
    </lineage>
</organism>
<dbReference type="RefSeq" id="WP_170182950.1">
    <property type="nucleotide sequence ID" value="NZ_BJNV01000035.1"/>
</dbReference>
<dbReference type="NCBIfam" id="TIGR02595">
    <property type="entry name" value="PEP_CTERM"/>
    <property type="match status" value="1"/>
</dbReference>
<name>A0A4Y4CT83_ZOORA</name>
<keyword evidence="3" id="KW-1185">Reference proteome</keyword>
<gene>
    <name evidence="2" type="ORF">ZRA01_21810</name>
</gene>
<proteinExistence type="predicted"/>
<protein>
    <recommendedName>
        <fullName evidence="1">Ice-binding protein C-terminal domain-containing protein</fullName>
    </recommendedName>
</protein>
<dbReference type="Pfam" id="PF07589">
    <property type="entry name" value="PEP-CTERM"/>
    <property type="match status" value="1"/>
</dbReference>
<dbReference type="EMBL" id="BJNV01000035">
    <property type="protein sequence ID" value="GEC96108.1"/>
    <property type="molecule type" value="Genomic_DNA"/>
</dbReference>
<evidence type="ECO:0000313" key="3">
    <source>
        <dbReference type="Proteomes" id="UP000318422"/>
    </source>
</evidence>